<comment type="caution">
    <text evidence="3">The sequence shown here is derived from an EMBL/GenBank/DDBJ whole genome shotgun (WGS) entry which is preliminary data.</text>
</comment>
<dbReference type="Proteomes" id="UP001231189">
    <property type="component" value="Unassembled WGS sequence"/>
</dbReference>
<evidence type="ECO:0000313" key="3">
    <source>
        <dbReference type="EMBL" id="KAK1612887.1"/>
    </source>
</evidence>
<sequence length="436" mass="47175">MEAAQLGSTSLHSQQVLARQSAAMAEEGKSGAGGTRVCVTGGAGFVGSWLVRKLLEAGYTVHATLRSIGDEGKVGLLQRLVPVGAPPDRLLLFEADLYDAASFAPAIAGCKFVFLVATPSAHEAAASKYKNAAEAAADAVRVILRQCEESKTVKRVIHTASVSAASPMTESSSATAAVYTDFISESCWTPLGVDYPLRNPHFDKYIESKLVSEKELLGYNDGKSPAFEVVTLPCGLVAGDTVLGHVPETVESAVAPVTGREPYFTLPSILQRLLGSVPLVHVDDVCAAHIFCTEQPSLSGRFLCAAAYPTVHDILDHYGSKFPHLDLLKETDEVLVRVQSERDKLGELGFRYKYKMDQILDESISCAVRLDGLDVSRLTVHQQTDDVPVRVQSERDKLGELGFRYKYKMEQILDESISCAVRLSALDASRLSVQQK</sequence>
<evidence type="ECO:0000313" key="4">
    <source>
        <dbReference type="Proteomes" id="UP001231189"/>
    </source>
</evidence>
<dbReference type="Pfam" id="PF01370">
    <property type="entry name" value="Epimerase"/>
    <property type="match status" value="1"/>
</dbReference>
<dbReference type="InterPro" id="IPR001509">
    <property type="entry name" value="Epimerase_deHydtase"/>
</dbReference>
<evidence type="ECO:0000256" key="1">
    <source>
        <dbReference type="ARBA" id="ARBA00023002"/>
    </source>
</evidence>
<dbReference type="FunFam" id="3.40.50.720:FF:000085">
    <property type="entry name" value="Dihydroflavonol reductase"/>
    <property type="match status" value="1"/>
</dbReference>
<accession>A0AAD8VM71</accession>
<dbReference type="Gene3D" id="3.40.50.720">
    <property type="entry name" value="NAD(P)-binding Rossmann-like Domain"/>
    <property type="match status" value="1"/>
</dbReference>
<reference evidence="3" key="1">
    <citation type="submission" date="2023-07" db="EMBL/GenBank/DDBJ databases">
        <title>A chromosome-level genome assembly of Lolium multiflorum.</title>
        <authorList>
            <person name="Chen Y."/>
            <person name="Copetti D."/>
            <person name="Kolliker R."/>
            <person name="Studer B."/>
        </authorList>
    </citation>
    <scope>NUCLEOTIDE SEQUENCE</scope>
    <source>
        <strain evidence="3">02402/16</strain>
        <tissue evidence="3">Leaf</tissue>
    </source>
</reference>
<keyword evidence="1" id="KW-0560">Oxidoreductase</keyword>
<dbReference type="AlphaFoldDB" id="A0AAD8VM71"/>
<name>A0AAD8VM71_LOLMU</name>
<dbReference type="PANTHER" id="PTHR10366">
    <property type="entry name" value="NAD DEPENDENT EPIMERASE/DEHYDRATASE"/>
    <property type="match status" value="1"/>
</dbReference>
<protein>
    <recommendedName>
        <fullName evidence="2">NAD-dependent epimerase/dehydratase domain-containing protein</fullName>
    </recommendedName>
</protein>
<proteinExistence type="predicted"/>
<dbReference type="EMBL" id="JAUUTY010000007">
    <property type="protein sequence ID" value="KAK1612887.1"/>
    <property type="molecule type" value="Genomic_DNA"/>
</dbReference>
<organism evidence="3 4">
    <name type="scientific">Lolium multiflorum</name>
    <name type="common">Italian ryegrass</name>
    <name type="synonym">Lolium perenne subsp. multiflorum</name>
    <dbReference type="NCBI Taxonomy" id="4521"/>
    <lineage>
        <taxon>Eukaryota</taxon>
        <taxon>Viridiplantae</taxon>
        <taxon>Streptophyta</taxon>
        <taxon>Embryophyta</taxon>
        <taxon>Tracheophyta</taxon>
        <taxon>Spermatophyta</taxon>
        <taxon>Magnoliopsida</taxon>
        <taxon>Liliopsida</taxon>
        <taxon>Poales</taxon>
        <taxon>Poaceae</taxon>
        <taxon>BOP clade</taxon>
        <taxon>Pooideae</taxon>
        <taxon>Poodae</taxon>
        <taxon>Poeae</taxon>
        <taxon>Poeae Chloroplast Group 2 (Poeae type)</taxon>
        <taxon>Loliodinae</taxon>
        <taxon>Loliinae</taxon>
        <taxon>Lolium</taxon>
    </lineage>
</organism>
<feature type="domain" description="NAD-dependent epimerase/dehydratase" evidence="2">
    <location>
        <begin position="37"/>
        <end position="296"/>
    </location>
</feature>
<dbReference type="GO" id="GO:0016616">
    <property type="term" value="F:oxidoreductase activity, acting on the CH-OH group of donors, NAD or NADP as acceptor"/>
    <property type="evidence" value="ECO:0007669"/>
    <property type="project" value="TreeGrafter"/>
</dbReference>
<dbReference type="InterPro" id="IPR050425">
    <property type="entry name" value="NAD(P)_dehydrat-like"/>
</dbReference>
<evidence type="ECO:0000259" key="2">
    <source>
        <dbReference type="Pfam" id="PF01370"/>
    </source>
</evidence>
<gene>
    <name evidence="3" type="ORF">QYE76_036560</name>
</gene>
<dbReference type="InterPro" id="IPR036291">
    <property type="entry name" value="NAD(P)-bd_dom_sf"/>
</dbReference>
<keyword evidence="4" id="KW-1185">Reference proteome</keyword>
<dbReference type="SUPFAM" id="SSF51735">
    <property type="entry name" value="NAD(P)-binding Rossmann-fold domains"/>
    <property type="match status" value="1"/>
</dbReference>
<dbReference type="PANTHER" id="PTHR10366:SF738">
    <property type="entry name" value="NAD-DEPENDENT EPIMERASE_DEHYDRATASE DOMAIN-CONTAINING PROTEIN"/>
    <property type="match status" value="1"/>
</dbReference>